<sequence length="430" mass="44603">MRGTEHGVVPETTTGPPGRAGRSEPGQLGRAHRLGVITALFLVADIGYSFFFGALGTILLGRGVSLGTVALINLLGVVYFSRFLIGPVIDRFGSVRFGHYRTWLLSTQVVLVLLLVVLAGLDPVDNLGPTLVLMTLLLVISAFHDTAINGMAVRLLPPSDYGVANGIQVAAASLSILIGSGGALFLYSHAGWTTTLLALAAVFLIPLAVLARLVEPVVRPANRSEPWRALLSFFRQRRTAVWTLLVIPVFLLGDWLASAPQSAMLLAVDWSLDEIALVQYTLAVAAQAAVALVAGALITRFGRSAPVVVTGVVGAVATACLLPLAFGGGGYGLTAGALVVMAVAYGAKMTWVSTISMELARKSSAATDYTIPMSMIGMCRIVLSSVGLGLAGVTGYPVMIASSVLVTLAGAAVALAWTRRHVSGGTTAGG</sequence>
<evidence type="ECO:0000256" key="7">
    <source>
        <dbReference type="SAM" id="Phobius"/>
    </source>
</evidence>
<evidence type="ECO:0000256" key="6">
    <source>
        <dbReference type="SAM" id="MobiDB-lite"/>
    </source>
</evidence>
<feature type="transmembrane region" description="Helical" evidence="7">
    <location>
        <begin position="331"/>
        <end position="348"/>
    </location>
</feature>
<dbReference type="Pfam" id="PF07690">
    <property type="entry name" value="MFS_1"/>
    <property type="match status" value="1"/>
</dbReference>
<feature type="transmembrane region" description="Helical" evidence="7">
    <location>
        <begin position="196"/>
        <end position="218"/>
    </location>
</feature>
<dbReference type="InterPro" id="IPR011701">
    <property type="entry name" value="MFS"/>
</dbReference>
<organism evidence="8 9">
    <name type="scientific">Actinoalloteichus caeruleus DSM 43889</name>
    <dbReference type="NCBI Taxonomy" id="1120930"/>
    <lineage>
        <taxon>Bacteria</taxon>
        <taxon>Bacillati</taxon>
        <taxon>Actinomycetota</taxon>
        <taxon>Actinomycetes</taxon>
        <taxon>Pseudonocardiales</taxon>
        <taxon>Pseudonocardiaceae</taxon>
        <taxon>Actinoalloteichus</taxon>
        <taxon>Actinoalloteichus cyanogriseus</taxon>
    </lineage>
</organism>
<evidence type="ECO:0000313" key="8">
    <source>
        <dbReference type="EMBL" id="MCP2330960.1"/>
    </source>
</evidence>
<proteinExistence type="predicted"/>
<dbReference type="RefSeq" id="WP_026420387.1">
    <property type="nucleotide sequence ID" value="NZ_AUBJ02000001.1"/>
</dbReference>
<keyword evidence="3 7" id="KW-0812">Transmembrane</keyword>
<dbReference type="EMBL" id="AUBJ02000001">
    <property type="protein sequence ID" value="MCP2330960.1"/>
    <property type="molecule type" value="Genomic_DNA"/>
</dbReference>
<feature type="transmembrane region" description="Helical" evidence="7">
    <location>
        <begin position="169"/>
        <end position="190"/>
    </location>
</feature>
<dbReference type="PANTHER" id="PTHR12778">
    <property type="entry name" value="SOLUTE CARRIER FAMILY 33 ACETYL-COA TRANSPORTER -RELATED"/>
    <property type="match status" value="1"/>
</dbReference>
<dbReference type="Proteomes" id="UP000791080">
    <property type="component" value="Unassembled WGS sequence"/>
</dbReference>
<keyword evidence="9" id="KW-1185">Reference proteome</keyword>
<feature type="transmembrane region" description="Helical" evidence="7">
    <location>
        <begin position="305"/>
        <end position="325"/>
    </location>
</feature>
<dbReference type="InterPro" id="IPR004752">
    <property type="entry name" value="AmpG_permease/AT-1"/>
</dbReference>
<dbReference type="PANTHER" id="PTHR12778:SF10">
    <property type="entry name" value="MAJOR FACILITATOR SUPERFAMILY DOMAIN-CONTAINING PROTEIN 3"/>
    <property type="match status" value="1"/>
</dbReference>
<evidence type="ECO:0000256" key="2">
    <source>
        <dbReference type="ARBA" id="ARBA00022448"/>
    </source>
</evidence>
<feature type="transmembrane region" description="Helical" evidence="7">
    <location>
        <begin position="277"/>
        <end position="298"/>
    </location>
</feature>
<accession>A0ABT1JEP1</accession>
<dbReference type="SUPFAM" id="SSF103473">
    <property type="entry name" value="MFS general substrate transporter"/>
    <property type="match status" value="1"/>
</dbReference>
<evidence type="ECO:0000313" key="9">
    <source>
        <dbReference type="Proteomes" id="UP000791080"/>
    </source>
</evidence>
<feature type="transmembrane region" description="Helical" evidence="7">
    <location>
        <begin position="396"/>
        <end position="417"/>
    </location>
</feature>
<evidence type="ECO:0000256" key="5">
    <source>
        <dbReference type="ARBA" id="ARBA00023136"/>
    </source>
</evidence>
<comment type="subcellular location">
    <subcellularLocation>
        <location evidence="1">Membrane</location>
        <topology evidence="1">Multi-pass membrane protein</topology>
    </subcellularLocation>
</comment>
<keyword evidence="2" id="KW-0813">Transport</keyword>
<feature type="transmembrane region" description="Helical" evidence="7">
    <location>
        <begin position="127"/>
        <end position="148"/>
    </location>
</feature>
<dbReference type="InterPro" id="IPR036259">
    <property type="entry name" value="MFS_trans_sf"/>
</dbReference>
<reference evidence="8 9" key="1">
    <citation type="submission" date="2022-06" db="EMBL/GenBank/DDBJ databases">
        <title>Genomic Encyclopedia of Type Strains, Phase I: the one thousand microbial genomes (KMG-I) project.</title>
        <authorList>
            <person name="Kyrpides N."/>
        </authorList>
    </citation>
    <scope>NUCLEOTIDE SEQUENCE [LARGE SCALE GENOMIC DNA]</scope>
    <source>
        <strain evidence="8 9">DSM 43889</strain>
    </source>
</reference>
<keyword evidence="4 7" id="KW-1133">Transmembrane helix</keyword>
<gene>
    <name evidence="8" type="ORF">G443_001230</name>
</gene>
<feature type="transmembrane region" description="Helical" evidence="7">
    <location>
        <begin position="239"/>
        <end position="257"/>
    </location>
</feature>
<evidence type="ECO:0000256" key="3">
    <source>
        <dbReference type="ARBA" id="ARBA00022692"/>
    </source>
</evidence>
<feature type="region of interest" description="Disordered" evidence="6">
    <location>
        <begin position="1"/>
        <end position="27"/>
    </location>
</feature>
<evidence type="ECO:0000256" key="4">
    <source>
        <dbReference type="ARBA" id="ARBA00022989"/>
    </source>
</evidence>
<dbReference type="Gene3D" id="1.20.1250.20">
    <property type="entry name" value="MFS general substrate transporter like domains"/>
    <property type="match status" value="1"/>
</dbReference>
<name>A0ABT1JEP1_ACTCY</name>
<feature type="transmembrane region" description="Helical" evidence="7">
    <location>
        <begin position="102"/>
        <end position="121"/>
    </location>
</feature>
<keyword evidence="5 7" id="KW-0472">Membrane</keyword>
<feature type="transmembrane region" description="Helical" evidence="7">
    <location>
        <begin position="369"/>
        <end position="390"/>
    </location>
</feature>
<evidence type="ECO:0000256" key="1">
    <source>
        <dbReference type="ARBA" id="ARBA00004141"/>
    </source>
</evidence>
<comment type="caution">
    <text evidence="8">The sequence shown here is derived from an EMBL/GenBank/DDBJ whole genome shotgun (WGS) entry which is preliminary data.</text>
</comment>
<feature type="transmembrane region" description="Helical" evidence="7">
    <location>
        <begin position="64"/>
        <end position="81"/>
    </location>
</feature>
<protein>
    <submittedName>
        <fullName evidence="8">Arabinose efflux permease, MFS family</fullName>
    </submittedName>
</protein>
<feature type="transmembrane region" description="Helical" evidence="7">
    <location>
        <begin position="34"/>
        <end position="58"/>
    </location>
</feature>